<reference evidence="1 2" key="1">
    <citation type="submission" date="2023-07" db="EMBL/GenBank/DDBJ databases">
        <title>Sorghum-associated microbial communities from plants grown in Nebraska, USA.</title>
        <authorList>
            <person name="Schachtman D."/>
        </authorList>
    </citation>
    <scope>NUCLEOTIDE SEQUENCE [LARGE SCALE GENOMIC DNA]</scope>
    <source>
        <strain evidence="1 2">596</strain>
    </source>
</reference>
<evidence type="ECO:0000313" key="2">
    <source>
        <dbReference type="Proteomes" id="UP001260715"/>
    </source>
</evidence>
<dbReference type="EMBL" id="JAVDSJ010000001">
    <property type="protein sequence ID" value="MDR6582898.1"/>
    <property type="molecule type" value="Genomic_DNA"/>
</dbReference>
<evidence type="ECO:0000313" key="1">
    <source>
        <dbReference type="EMBL" id="MDR6582898.1"/>
    </source>
</evidence>
<organism evidence="1 2">
    <name type="scientific">Herbaspirillum frisingense</name>
    <dbReference type="NCBI Taxonomy" id="92645"/>
    <lineage>
        <taxon>Bacteria</taxon>
        <taxon>Pseudomonadati</taxon>
        <taxon>Pseudomonadota</taxon>
        <taxon>Betaproteobacteria</taxon>
        <taxon>Burkholderiales</taxon>
        <taxon>Oxalobacteraceae</taxon>
        <taxon>Herbaspirillum</taxon>
    </lineage>
</organism>
<proteinExistence type="predicted"/>
<dbReference type="RefSeq" id="WP_102661965.1">
    <property type="nucleotide sequence ID" value="NZ_JAVDSJ010000001.1"/>
</dbReference>
<dbReference type="Proteomes" id="UP001260715">
    <property type="component" value="Unassembled WGS sequence"/>
</dbReference>
<sequence>MSAINWTLLLEYFKVMFGWPPMALLISLVAMNKFKPAIDDLLMRLTSGEFLGQKIQAAAPKDSPQGAVTAPEPIVPSVDGHLSTKDQRAALKAQVEEESLPAELANDPLARGAIAYVQENPVQTVIEYKRVAIALAAERLYAQIYGTQIALLGFVASRNGEPISGAALVIYHSEYRRLSGNNEYSFERYIHFLVVAGAIEKLDADTDQYRLTAFGADFLAYIKSQYPLVWSQRPF</sequence>
<gene>
    <name evidence="1" type="ORF">J2W50_001073</name>
</gene>
<comment type="caution">
    <text evidence="1">The sequence shown here is derived from an EMBL/GenBank/DDBJ whole genome shotgun (WGS) entry which is preliminary data.</text>
</comment>
<protein>
    <submittedName>
        <fullName evidence="1">Uncharacterized protein</fullName>
    </submittedName>
</protein>
<keyword evidence="2" id="KW-1185">Reference proteome</keyword>
<accession>A0ABU1PC22</accession>
<name>A0ABU1PC22_9BURK</name>